<dbReference type="AlphaFoldDB" id="A0A2T3Q436"/>
<dbReference type="InterPro" id="IPR032811">
    <property type="entry name" value="Put_conjugal_transfer"/>
</dbReference>
<dbReference type="Gene3D" id="2.40.160.60">
    <property type="entry name" value="Outer membrane protein transport protein (OMPP1/FadL/TodX)"/>
    <property type="match status" value="1"/>
</dbReference>
<dbReference type="RefSeq" id="WP_005301363.1">
    <property type="nucleotide sequence ID" value="NZ_CP076733.1"/>
</dbReference>
<name>A0A2T3Q436_PHODM</name>
<gene>
    <name evidence="1" type="ORF">NCTC11647_00255</name>
</gene>
<protein>
    <submittedName>
        <fullName evidence="1">Uncharacterized protein</fullName>
    </submittedName>
</protein>
<proteinExistence type="predicted"/>
<evidence type="ECO:0000313" key="2">
    <source>
        <dbReference type="Proteomes" id="UP000251647"/>
    </source>
</evidence>
<reference evidence="1 2" key="1">
    <citation type="submission" date="2018-06" db="EMBL/GenBank/DDBJ databases">
        <authorList>
            <consortium name="Pathogen Informatics"/>
            <person name="Doyle S."/>
        </authorList>
    </citation>
    <scope>NUCLEOTIDE SEQUENCE [LARGE SCALE GENOMIC DNA]</scope>
    <source>
        <strain evidence="1 2">NCTC11647</strain>
    </source>
</reference>
<sequence length="399" mass="43376">MFFCKRNHLALLVLSSLSASAFADNGMDARGMGMGGTGVASAHYLTAGFYNPALAVNYKANDDFGLMLPSIGVTVHDADDLYHKVDHFQEINSDIEDSIDNGMLTAAQKEEWTSALNELDNGSLKATVHAGIAASVPNHYLSAVLFTQAQVQAVVNTDIDQRDIKHLEDFDTTPEHMYSTVEGLAGGTADIGIALAKSFDLPFDNQTVSLGVAPKLQKIYALRYKKTVEEFEDSDFDAGHDHTEKTAFNLDLGIAYKPVDSITVAFAAKNVIKQSLDTNQNISRSDSTAVTYLVEPKYTAGVAYDNGMFTLAADVDLNKQHYFEELAYETQFAHLGAEFNAWDWAQLRAGYSISMTDYAQNMVTAGIGLKPFGAFGIDLAGQYGEDNNYGAAVQFVITL</sequence>
<dbReference type="EMBL" id="UATL01000001">
    <property type="protein sequence ID" value="SPY27221.1"/>
    <property type="molecule type" value="Genomic_DNA"/>
</dbReference>
<evidence type="ECO:0000313" key="1">
    <source>
        <dbReference type="EMBL" id="SPY27221.1"/>
    </source>
</evidence>
<dbReference type="OrthoDB" id="6077588at2"/>
<dbReference type="Pfam" id="PF13729">
    <property type="entry name" value="TraF_2"/>
    <property type="match status" value="1"/>
</dbReference>
<dbReference type="Proteomes" id="UP000251647">
    <property type="component" value="Unassembled WGS sequence"/>
</dbReference>
<dbReference type="SUPFAM" id="SSF56935">
    <property type="entry name" value="Porins"/>
    <property type="match status" value="1"/>
</dbReference>
<accession>A0A2T3Q436</accession>
<organism evidence="1 2">
    <name type="scientific">Photobacterium damselae</name>
    <dbReference type="NCBI Taxonomy" id="38293"/>
    <lineage>
        <taxon>Bacteria</taxon>
        <taxon>Pseudomonadati</taxon>
        <taxon>Pseudomonadota</taxon>
        <taxon>Gammaproteobacteria</taxon>
        <taxon>Vibrionales</taxon>
        <taxon>Vibrionaceae</taxon>
        <taxon>Photobacterium</taxon>
    </lineage>
</organism>